<gene>
    <name evidence="2" type="ORF">FY004_01020</name>
</gene>
<protein>
    <submittedName>
        <fullName evidence="2">ROK family protein</fullName>
    </submittedName>
</protein>
<dbReference type="InterPro" id="IPR043129">
    <property type="entry name" value="ATPase_NBD"/>
</dbReference>
<dbReference type="PANTHER" id="PTHR18964">
    <property type="entry name" value="ROK (REPRESSOR, ORF, KINASE) FAMILY"/>
    <property type="match status" value="1"/>
</dbReference>
<name>A0A5D4JQD4_9ACTN</name>
<dbReference type="Pfam" id="PF00480">
    <property type="entry name" value="ROK"/>
    <property type="match status" value="1"/>
</dbReference>
<dbReference type="Gene3D" id="3.30.420.40">
    <property type="match status" value="2"/>
</dbReference>
<evidence type="ECO:0000313" key="3">
    <source>
        <dbReference type="Proteomes" id="UP000323242"/>
    </source>
</evidence>
<dbReference type="Proteomes" id="UP000323242">
    <property type="component" value="Unassembled WGS sequence"/>
</dbReference>
<dbReference type="AlphaFoldDB" id="A0A5D4JQD4"/>
<accession>A0A5D4JQD4</accession>
<dbReference type="PANTHER" id="PTHR18964:SF149">
    <property type="entry name" value="BIFUNCTIONAL UDP-N-ACETYLGLUCOSAMINE 2-EPIMERASE_N-ACETYLMANNOSAMINE KINASE"/>
    <property type="match status" value="1"/>
</dbReference>
<comment type="similarity">
    <text evidence="1">Belongs to the ROK (NagC/XylR) family.</text>
</comment>
<reference evidence="2 3" key="1">
    <citation type="submission" date="2019-08" db="EMBL/GenBank/DDBJ databases">
        <title>Draft genome for granaticin producer strain Streptomyces parvus C05.</title>
        <authorList>
            <person name="Gonzalez-Pimentel J.L."/>
        </authorList>
    </citation>
    <scope>NUCLEOTIDE SEQUENCE [LARGE SCALE GENOMIC DNA]</scope>
    <source>
        <strain evidence="2 3">C05</strain>
    </source>
</reference>
<evidence type="ECO:0000313" key="2">
    <source>
        <dbReference type="EMBL" id="TYR66430.1"/>
    </source>
</evidence>
<keyword evidence="3" id="KW-1185">Reference proteome</keyword>
<dbReference type="EMBL" id="VSZQ01000003">
    <property type="protein sequence ID" value="TYR66430.1"/>
    <property type="molecule type" value="Genomic_DNA"/>
</dbReference>
<sequence length="295" mass="30364">MNCLGIDIGGTKVAMRATGEGPRTHDTAFRWPQPGGPAQDLDALAKGVEAVRDHWKEPIEAVGIAVPATLDSSGRVVTWPGRQGWTGLDLRRELHGLFPGALVRWADDGDLAALAEAHEAGCENLVYAGVGTGVGGGIVLDGRLCPGTARGSCEVGHMVVDPNGPLCDCGRRGCVQASVSGPATLRRAAALRGGPVDFAELREALERRLTWAVTAVDESCAGLATALTSLSEVIHPEQVVVGGGFAAGLPGFVEEVARRTEALARPGRPAVPVRRATLGGLSSLRGAVLLAQGAA</sequence>
<organism evidence="2 3">
    <name type="scientific">Streptomyces parvus</name>
    <dbReference type="NCBI Taxonomy" id="66428"/>
    <lineage>
        <taxon>Bacteria</taxon>
        <taxon>Bacillati</taxon>
        <taxon>Actinomycetota</taxon>
        <taxon>Actinomycetes</taxon>
        <taxon>Kitasatosporales</taxon>
        <taxon>Streptomycetaceae</taxon>
        <taxon>Streptomyces</taxon>
    </lineage>
</organism>
<evidence type="ECO:0000256" key="1">
    <source>
        <dbReference type="ARBA" id="ARBA00006479"/>
    </source>
</evidence>
<dbReference type="InterPro" id="IPR000600">
    <property type="entry name" value="ROK"/>
</dbReference>
<proteinExistence type="inferred from homology"/>
<comment type="caution">
    <text evidence="2">The sequence shown here is derived from an EMBL/GenBank/DDBJ whole genome shotgun (WGS) entry which is preliminary data.</text>
</comment>
<dbReference type="SUPFAM" id="SSF53067">
    <property type="entry name" value="Actin-like ATPase domain"/>
    <property type="match status" value="1"/>
</dbReference>